<feature type="domain" description="Aldehyde dehydrogenase" evidence="5">
    <location>
        <begin position="15"/>
        <end position="469"/>
    </location>
</feature>
<dbReference type="InterPro" id="IPR029510">
    <property type="entry name" value="Ald_DH_CS_GLU"/>
</dbReference>
<proteinExistence type="inferred from homology"/>
<dbReference type="RefSeq" id="WP_119411322.1">
    <property type="nucleotide sequence ID" value="NZ_CP032869.1"/>
</dbReference>
<dbReference type="FunFam" id="3.40.309.10:FF:000012">
    <property type="entry name" value="Betaine aldehyde dehydrogenase"/>
    <property type="match status" value="1"/>
</dbReference>
<dbReference type="InterPro" id="IPR016161">
    <property type="entry name" value="Ald_DH/histidinol_DH"/>
</dbReference>
<dbReference type="InterPro" id="IPR015590">
    <property type="entry name" value="Aldehyde_DH_dom"/>
</dbReference>
<dbReference type="FunFam" id="3.40.605.10:FF:000007">
    <property type="entry name" value="NAD/NADP-dependent betaine aldehyde dehydrogenase"/>
    <property type="match status" value="1"/>
</dbReference>
<dbReference type="InterPro" id="IPR016163">
    <property type="entry name" value="Ald_DH_C"/>
</dbReference>
<dbReference type="GO" id="GO:0016620">
    <property type="term" value="F:oxidoreductase activity, acting on the aldehyde or oxo group of donors, NAD or NADP as acceptor"/>
    <property type="evidence" value="ECO:0007669"/>
    <property type="project" value="InterPro"/>
</dbReference>
<dbReference type="OrthoDB" id="781568at2"/>
<keyword evidence="7" id="KW-1185">Reference proteome</keyword>
<dbReference type="KEGG" id="muh:HYN43_008665"/>
<gene>
    <name evidence="6" type="ORF">HYN43_008665</name>
</gene>
<evidence type="ECO:0000256" key="4">
    <source>
        <dbReference type="RuleBase" id="RU003345"/>
    </source>
</evidence>
<dbReference type="Gene3D" id="3.40.309.10">
    <property type="entry name" value="Aldehyde Dehydrogenase, Chain A, domain 2"/>
    <property type="match status" value="1"/>
</dbReference>
<dbReference type="AlphaFoldDB" id="A0A494VNN9"/>
<evidence type="ECO:0000256" key="3">
    <source>
        <dbReference type="PROSITE-ProRule" id="PRU10007"/>
    </source>
</evidence>
<name>A0A494VNN9_9SPHI</name>
<dbReference type="SUPFAM" id="SSF53720">
    <property type="entry name" value="ALDH-like"/>
    <property type="match status" value="1"/>
</dbReference>
<dbReference type="PANTHER" id="PTHR42804">
    <property type="entry name" value="ALDEHYDE DEHYDROGENASE"/>
    <property type="match status" value="1"/>
</dbReference>
<evidence type="ECO:0000256" key="1">
    <source>
        <dbReference type="ARBA" id="ARBA00009986"/>
    </source>
</evidence>
<dbReference type="PANTHER" id="PTHR42804:SF1">
    <property type="entry name" value="ALDEHYDE DEHYDROGENASE-RELATED"/>
    <property type="match status" value="1"/>
</dbReference>
<dbReference type="InterPro" id="IPR016162">
    <property type="entry name" value="Ald_DH_N"/>
</dbReference>
<dbReference type="Gene3D" id="3.40.605.10">
    <property type="entry name" value="Aldehyde Dehydrogenase, Chain A, domain 1"/>
    <property type="match status" value="1"/>
</dbReference>
<evidence type="ECO:0000313" key="6">
    <source>
        <dbReference type="EMBL" id="AYL95361.1"/>
    </source>
</evidence>
<feature type="active site" evidence="3">
    <location>
        <position position="244"/>
    </location>
</feature>
<dbReference type="Proteomes" id="UP000270046">
    <property type="component" value="Chromosome"/>
</dbReference>
<comment type="similarity">
    <text evidence="1 4">Belongs to the aldehyde dehydrogenase family.</text>
</comment>
<dbReference type="Pfam" id="PF00171">
    <property type="entry name" value="Aldedh"/>
    <property type="match status" value="1"/>
</dbReference>
<keyword evidence="2 4" id="KW-0560">Oxidoreductase</keyword>
<dbReference type="EMBL" id="CP032869">
    <property type="protein sequence ID" value="AYL95361.1"/>
    <property type="molecule type" value="Genomic_DNA"/>
</dbReference>
<organism evidence="6 7">
    <name type="scientific">Mucilaginibacter celer</name>
    <dbReference type="NCBI Taxonomy" id="2305508"/>
    <lineage>
        <taxon>Bacteria</taxon>
        <taxon>Pseudomonadati</taxon>
        <taxon>Bacteroidota</taxon>
        <taxon>Sphingobacteriia</taxon>
        <taxon>Sphingobacteriales</taxon>
        <taxon>Sphingobacteriaceae</taxon>
        <taxon>Mucilaginibacter</taxon>
    </lineage>
</organism>
<protein>
    <submittedName>
        <fullName evidence="6">Aldehyde dehydrogenase family protein</fullName>
    </submittedName>
</protein>
<dbReference type="PROSITE" id="PS00687">
    <property type="entry name" value="ALDEHYDE_DEHYDR_GLU"/>
    <property type="match status" value="1"/>
</dbReference>
<sequence>MKTINKIYINGAFTNPHGKEILPLFNPATGDRIGDVYLGDETDVNEAVKAAKAAFKTFSKTSLKERGDILVRLYEAMIAREDDLNAAAVEEYGSPIAATKGRTRYSAQLFLDAKEAMENFEFETKLEHALVVNEPLGVIAAITPWNANYTHICSKLAPAIATGCTMVIKPSELSAIQTQILTECFASANVPAGVINIVNGTGITVGAALTGHKDVALVSFTGSTNVGKLIERSATETLKRVVLELGGKSPNVLLEDADLEKAIPLAIAIAFSNSGQACHAGTRLIVPERRIEEIKPLLKKYTEDLKIGDLHSQETYIGPMVSQKQYETVQRYIKSGIEEGAELLVGGPGHPDGLEGFYAKPTVFINVNTKMTIAQEEIFGPVLAVITYKTEEEAIEIANDTIYGLSAYVSSCDIDKAREVATQIISGRVLVNTAINKENKAPFGGFKQSGIGRTSGAYGLAEYVEPKVIAV</sequence>
<dbReference type="CDD" id="cd07138">
    <property type="entry name" value="ALDH_CddD_SSP0762"/>
    <property type="match status" value="1"/>
</dbReference>
<evidence type="ECO:0000259" key="5">
    <source>
        <dbReference type="Pfam" id="PF00171"/>
    </source>
</evidence>
<reference evidence="6 7" key="1">
    <citation type="submission" date="2018-10" db="EMBL/GenBank/DDBJ databases">
        <title>Genome sequencing of Mucilaginibacter sp. HYN0043.</title>
        <authorList>
            <person name="Kim M."/>
            <person name="Yi H."/>
        </authorList>
    </citation>
    <scope>NUCLEOTIDE SEQUENCE [LARGE SCALE GENOMIC DNA]</scope>
    <source>
        <strain evidence="6 7">HYN0043</strain>
    </source>
</reference>
<accession>A0A494VNN9</accession>
<evidence type="ECO:0000313" key="7">
    <source>
        <dbReference type="Proteomes" id="UP000270046"/>
    </source>
</evidence>
<evidence type="ECO:0000256" key="2">
    <source>
        <dbReference type="ARBA" id="ARBA00023002"/>
    </source>
</evidence>